<dbReference type="GeneID" id="28734008"/>
<sequence length="335" mass="38343">MGDIARGIAPSVAVQDLRTQVKAIRRKTNTLIDYYIYPEPTPSALAAYDPRLAKLDNRLTVLEKIDYTELGYLIEDSDALAAQYLMDMIVQLLNAIHGVDQLFVNHYDPRLEERKPFGTIYDLLEFREKQLEETKVAQLTDRYKLKPEDRRDNQVGQICRGAIQMINGRDRGDVAHVSERELLTDNIARLAEFQGVYLWWKCTSCDFRLRYHVNSSLHSSIHSTEEIRSHPNVKVEYKSAFLVKSHLYVPRRRDSSRGGNLRASPPLPTSKYACLFCLAHGSNNSFSTGRALATHIADNHRGSKKQPAPLILLKFKVAIKGQKPEHVHRWDVNFT</sequence>
<dbReference type="OrthoDB" id="4155372at2759"/>
<dbReference type="EMBL" id="LFJN01000006">
    <property type="protein sequence ID" value="KPI43142.1"/>
    <property type="molecule type" value="Genomic_DNA"/>
</dbReference>
<comment type="caution">
    <text evidence="2">The sequence shown here is derived from an EMBL/GenBank/DDBJ whole genome shotgun (WGS) entry which is preliminary data.</text>
</comment>
<protein>
    <recommendedName>
        <fullName evidence="1">C2H2-type domain-containing protein</fullName>
    </recommendedName>
</protein>
<dbReference type="STRING" id="1664694.A0A0N1H8E5"/>
<dbReference type="AlphaFoldDB" id="A0A0N1H8E5"/>
<dbReference type="RefSeq" id="XP_018003105.1">
    <property type="nucleotide sequence ID" value="XM_018142128.1"/>
</dbReference>
<dbReference type="Proteomes" id="UP000038010">
    <property type="component" value="Unassembled WGS sequence"/>
</dbReference>
<evidence type="ECO:0000313" key="3">
    <source>
        <dbReference type="Proteomes" id="UP000038010"/>
    </source>
</evidence>
<accession>A0A0N1H8E5</accession>
<feature type="domain" description="C2H2-type" evidence="1">
    <location>
        <begin position="202"/>
        <end position="222"/>
    </location>
</feature>
<gene>
    <name evidence="2" type="ORF">AB675_2178</name>
</gene>
<reference evidence="2 3" key="1">
    <citation type="submission" date="2015-06" db="EMBL/GenBank/DDBJ databases">
        <title>Draft genome of the ant-associated black yeast Phialophora attae CBS 131958.</title>
        <authorList>
            <person name="Moreno L.F."/>
            <person name="Stielow B.J."/>
            <person name="de Hoog S."/>
            <person name="Vicente V.A."/>
            <person name="Weiss V.A."/>
            <person name="de Vries M."/>
            <person name="Cruz L.M."/>
            <person name="Souza E.M."/>
        </authorList>
    </citation>
    <scope>NUCLEOTIDE SEQUENCE [LARGE SCALE GENOMIC DNA]</scope>
    <source>
        <strain evidence="2 3">CBS 131958</strain>
    </source>
</reference>
<evidence type="ECO:0000259" key="1">
    <source>
        <dbReference type="PROSITE" id="PS00028"/>
    </source>
</evidence>
<dbReference type="VEuPathDB" id="FungiDB:AB675_2178"/>
<evidence type="ECO:0000313" key="2">
    <source>
        <dbReference type="EMBL" id="KPI43142.1"/>
    </source>
</evidence>
<dbReference type="InterPro" id="IPR013087">
    <property type="entry name" value="Znf_C2H2_type"/>
</dbReference>
<dbReference type="PROSITE" id="PS00028">
    <property type="entry name" value="ZINC_FINGER_C2H2_1"/>
    <property type="match status" value="1"/>
</dbReference>
<keyword evidence="3" id="KW-1185">Reference proteome</keyword>
<proteinExistence type="predicted"/>
<organism evidence="2 3">
    <name type="scientific">Cyphellophora attinorum</name>
    <dbReference type="NCBI Taxonomy" id="1664694"/>
    <lineage>
        <taxon>Eukaryota</taxon>
        <taxon>Fungi</taxon>
        <taxon>Dikarya</taxon>
        <taxon>Ascomycota</taxon>
        <taxon>Pezizomycotina</taxon>
        <taxon>Eurotiomycetes</taxon>
        <taxon>Chaetothyriomycetidae</taxon>
        <taxon>Chaetothyriales</taxon>
        <taxon>Cyphellophoraceae</taxon>
        <taxon>Cyphellophora</taxon>
    </lineage>
</organism>
<name>A0A0N1H8E5_9EURO</name>